<gene>
    <name evidence="9" type="ORF">AYO20_06380</name>
</gene>
<evidence type="ECO:0000256" key="3">
    <source>
        <dbReference type="ARBA" id="ARBA00022630"/>
    </source>
</evidence>
<organism evidence="9 10">
    <name type="scientific">Fonsecaea nubica</name>
    <dbReference type="NCBI Taxonomy" id="856822"/>
    <lineage>
        <taxon>Eukaryota</taxon>
        <taxon>Fungi</taxon>
        <taxon>Dikarya</taxon>
        <taxon>Ascomycota</taxon>
        <taxon>Pezizomycotina</taxon>
        <taxon>Eurotiomycetes</taxon>
        <taxon>Chaetothyriomycetidae</taxon>
        <taxon>Chaetothyriales</taxon>
        <taxon>Herpotrichiellaceae</taxon>
        <taxon>Fonsecaea</taxon>
    </lineage>
</organism>
<evidence type="ECO:0000313" key="10">
    <source>
        <dbReference type="Proteomes" id="UP000185904"/>
    </source>
</evidence>
<evidence type="ECO:0000313" key="9">
    <source>
        <dbReference type="EMBL" id="OAL34327.1"/>
    </source>
</evidence>
<feature type="domain" description="FAD/NAD(P)-binding" evidence="8">
    <location>
        <begin position="19"/>
        <end position="230"/>
    </location>
</feature>
<dbReference type="Pfam" id="PF07992">
    <property type="entry name" value="Pyr_redox_2"/>
    <property type="match status" value="1"/>
</dbReference>
<keyword evidence="10" id="KW-1185">Reference proteome</keyword>
<protein>
    <recommendedName>
        <fullName evidence="8">FAD/NAD(P)-binding domain-containing protein</fullName>
    </recommendedName>
</protein>
<comment type="similarity">
    <text evidence="2">Belongs to the FAD-binding monooxygenase family.</text>
</comment>
<reference evidence="9 10" key="1">
    <citation type="submission" date="2016-03" db="EMBL/GenBank/DDBJ databases">
        <title>The draft genome sequence of Fonsecaea nubica causative agent of cutaneous subcutaneous infection in human host.</title>
        <authorList>
            <person name="Costa F."/>
            <person name="Sybren D.H."/>
            <person name="Raittz R.T."/>
            <person name="Weiss V.A."/>
            <person name="Leao A.C."/>
            <person name="Gomes R."/>
            <person name="De Souza E.M."/>
            <person name="Pedrosa F.O."/>
            <person name="Steffens M.B."/>
            <person name="Bombassaro A."/>
            <person name="Tadra-Sfeir M.Z."/>
            <person name="Moreno L.F."/>
            <person name="Najafzadeh M.J."/>
            <person name="Felipe M.S."/>
            <person name="Teixeira M."/>
            <person name="Sun J."/>
            <person name="Xi L."/>
            <person name="Castro M.A."/>
            <person name="Vicente V.A."/>
        </authorList>
    </citation>
    <scope>NUCLEOTIDE SEQUENCE [LARGE SCALE GENOMIC DNA]</scope>
    <source>
        <strain evidence="9 10">CBS 269.64</strain>
    </source>
</reference>
<dbReference type="EMBL" id="LVCJ01000040">
    <property type="protein sequence ID" value="OAL34327.1"/>
    <property type="molecule type" value="Genomic_DNA"/>
</dbReference>
<keyword evidence="7" id="KW-0503">Monooxygenase</keyword>
<keyword evidence="6" id="KW-0560">Oxidoreductase</keyword>
<dbReference type="PRINTS" id="PR00411">
    <property type="entry name" value="PNDRDTASEI"/>
</dbReference>
<dbReference type="InterPro" id="IPR050775">
    <property type="entry name" value="FAD-binding_Monooxygenases"/>
</dbReference>
<sequence length="551" mass="62063">MLADGTVGVNGSSKAEEFDAVIVGAGFGGIYLLHTLRKLGYKVKVLEAGKWFGGIWWWNSYPGARVDTHWPFYEFAAKELWEDWTWKERFPARDELVKYFEHVDKKWDLQKDILFDNAVVKADFDEKSNTWTAVTNKGYVAKAPFLLLATGFAAKPYIPKIKGLETFKGQAYHTALWPKEGVDVKGKKVGIIGTGASGVQVIQEIAPLVEHLTIFQRTANLSLPMVQETYDEKTVQKQIDAKKDFPAIFKHIRSTFGGFDYEFLTKASEDDTPEERIAYWESQWKVGGFTLWLHNYKDILKNPVVNRAMYDFWVNKTRARLAGLDPELIENLAPLEPENPWGTKRPSLETRYFEVFHQKNVDLYNVKQNPIAEITPTTVKLTGGQEVELDILVLATGFDAVTGSLLQIDITGIDGQKLVDKWAAGTSTQLGIATAGFPNMLFMYGPQAPTGFAIGPRISEVQGDWIAGLLEEMKRHRYTRIDATRAAEEKWRKVNNDVTAETLMVKANTWYMGDNVPGKPREALNYMGGLAHYETLLKACTAAGYEGFNLS</sequence>
<dbReference type="InterPro" id="IPR023753">
    <property type="entry name" value="FAD/NAD-binding_dom"/>
</dbReference>
<dbReference type="PANTHER" id="PTHR43098:SF3">
    <property type="entry name" value="L-ORNITHINE N(5)-MONOOXYGENASE-RELATED"/>
    <property type="match status" value="1"/>
</dbReference>
<evidence type="ECO:0000256" key="1">
    <source>
        <dbReference type="ARBA" id="ARBA00001974"/>
    </source>
</evidence>
<evidence type="ECO:0000256" key="7">
    <source>
        <dbReference type="ARBA" id="ARBA00023033"/>
    </source>
</evidence>
<dbReference type="PANTHER" id="PTHR43098">
    <property type="entry name" value="L-ORNITHINE N(5)-MONOOXYGENASE-RELATED"/>
    <property type="match status" value="1"/>
</dbReference>
<keyword evidence="3" id="KW-0285">Flavoprotein</keyword>
<dbReference type="GeneID" id="34589795"/>
<dbReference type="OrthoDB" id="66881at2759"/>
<dbReference type="InterPro" id="IPR036188">
    <property type="entry name" value="FAD/NAD-bd_sf"/>
</dbReference>
<dbReference type="GO" id="GO:0004497">
    <property type="term" value="F:monooxygenase activity"/>
    <property type="evidence" value="ECO:0007669"/>
    <property type="project" value="UniProtKB-KW"/>
</dbReference>
<dbReference type="RefSeq" id="XP_022499339.1">
    <property type="nucleotide sequence ID" value="XM_022644671.1"/>
</dbReference>
<dbReference type="Gene3D" id="3.50.50.60">
    <property type="entry name" value="FAD/NAD(P)-binding domain"/>
    <property type="match status" value="2"/>
</dbReference>
<proteinExistence type="inferred from homology"/>
<dbReference type="Proteomes" id="UP000185904">
    <property type="component" value="Unassembled WGS sequence"/>
</dbReference>
<accession>A0A178CY22</accession>
<evidence type="ECO:0000256" key="6">
    <source>
        <dbReference type="ARBA" id="ARBA00023002"/>
    </source>
</evidence>
<evidence type="ECO:0000256" key="4">
    <source>
        <dbReference type="ARBA" id="ARBA00022827"/>
    </source>
</evidence>
<keyword evidence="4" id="KW-0274">FAD</keyword>
<comment type="cofactor">
    <cofactor evidence="1">
        <name>FAD</name>
        <dbReference type="ChEBI" id="CHEBI:57692"/>
    </cofactor>
</comment>
<dbReference type="SUPFAM" id="SSF51905">
    <property type="entry name" value="FAD/NAD(P)-binding domain"/>
    <property type="match status" value="3"/>
</dbReference>
<comment type="caution">
    <text evidence="9">The sequence shown here is derived from an EMBL/GenBank/DDBJ whole genome shotgun (WGS) entry which is preliminary data.</text>
</comment>
<evidence type="ECO:0000259" key="8">
    <source>
        <dbReference type="Pfam" id="PF07992"/>
    </source>
</evidence>
<evidence type="ECO:0000256" key="5">
    <source>
        <dbReference type="ARBA" id="ARBA00022857"/>
    </source>
</evidence>
<name>A0A178CY22_9EURO</name>
<evidence type="ECO:0000256" key="2">
    <source>
        <dbReference type="ARBA" id="ARBA00010139"/>
    </source>
</evidence>
<dbReference type="AlphaFoldDB" id="A0A178CY22"/>
<keyword evidence="5" id="KW-0521">NADP</keyword>